<gene>
    <name evidence="3" type="ORF">I0C86_01790</name>
</gene>
<evidence type="ECO:0000313" key="4">
    <source>
        <dbReference type="Proteomes" id="UP000638560"/>
    </source>
</evidence>
<protein>
    <submittedName>
        <fullName evidence="3">Uncharacterized protein</fullName>
    </submittedName>
</protein>
<evidence type="ECO:0000313" key="3">
    <source>
        <dbReference type="EMBL" id="MBF9127734.1"/>
    </source>
</evidence>
<dbReference type="EMBL" id="JADPUN010000038">
    <property type="protein sequence ID" value="MBF9127734.1"/>
    <property type="molecule type" value="Genomic_DNA"/>
</dbReference>
<dbReference type="InterPro" id="IPR058323">
    <property type="entry name" value="DUF8010"/>
</dbReference>
<evidence type="ECO:0000259" key="1">
    <source>
        <dbReference type="Pfam" id="PF26035"/>
    </source>
</evidence>
<keyword evidence="4" id="KW-1185">Reference proteome</keyword>
<dbReference type="Pfam" id="PF26572">
    <property type="entry name" value="DUF8185"/>
    <property type="match status" value="1"/>
</dbReference>
<proteinExistence type="predicted"/>
<comment type="caution">
    <text evidence="3">The sequence shown here is derived from an EMBL/GenBank/DDBJ whole genome shotgun (WGS) entry which is preliminary data.</text>
</comment>
<organism evidence="3 4">
    <name type="scientific">Plantactinospora alkalitolerans</name>
    <dbReference type="NCBI Taxonomy" id="2789879"/>
    <lineage>
        <taxon>Bacteria</taxon>
        <taxon>Bacillati</taxon>
        <taxon>Actinomycetota</taxon>
        <taxon>Actinomycetes</taxon>
        <taxon>Micromonosporales</taxon>
        <taxon>Micromonosporaceae</taxon>
        <taxon>Plantactinospora</taxon>
    </lineage>
</organism>
<accession>A0ABS0GNY4</accession>
<dbReference type="Proteomes" id="UP000638560">
    <property type="component" value="Unassembled WGS sequence"/>
</dbReference>
<feature type="domain" description="DUF8010" evidence="1">
    <location>
        <begin position="24"/>
        <end position="102"/>
    </location>
</feature>
<name>A0ABS0GNY4_9ACTN</name>
<evidence type="ECO:0000259" key="2">
    <source>
        <dbReference type="Pfam" id="PF26572"/>
    </source>
</evidence>
<reference evidence="3 4" key="1">
    <citation type="submission" date="2020-11" db="EMBL/GenBank/DDBJ databases">
        <title>A novel isolate from a Black sea contaminated sediment with potential to produce alkanes: Plantactinospora alkalitolerans sp. nov.</title>
        <authorList>
            <person name="Carro L."/>
            <person name="Veyisoglu A."/>
            <person name="Guven K."/>
            <person name="Schumann P."/>
            <person name="Klenk H.-P."/>
            <person name="Sahin N."/>
        </authorList>
    </citation>
    <scope>NUCLEOTIDE SEQUENCE [LARGE SCALE GENOMIC DNA]</scope>
    <source>
        <strain evidence="3 4">S1510</strain>
    </source>
</reference>
<dbReference type="Pfam" id="PF26035">
    <property type="entry name" value="DUF8010"/>
    <property type="match status" value="1"/>
</dbReference>
<dbReference type="InterPro" id="IPR058498">
    <property type="entry name" value="DUF8185"/>
</dbReference>
<feature type="domain" description="DUF8185" evidence="2">
    <location>
        <begin position="118"/>
        <end position="244"/>
    </location>
</feature>
<sequence length="258" mass="25852">MSGAERPEGGATVATGDGHGLSGAADAGAFLARLTRLDPAAVVRLRSGVPAGAAGAAGGTGRTVLWSRLPWAVLVSRVVAGNGPGDATVSAAELLGELARGGTALPRRRDADWRWPVPGAAGTVVETIAGDELRRIAVAAAGTLRTAAAEGVGGRAVGQRALRDALLDHVAVVVTPAASPGAGVPEPSAGGGRIEISQRLVQAIVRMGFLGSPGATERDAVQVRIAGRWVGLAAPFGAAWSQKVSQFTITPVRDHPNG</sequence>
<dbReference type="RefSeq" id="WP_196199407.1">
    <property type="nucleotide sequence ID" value="NZ_JADPUN010000038.1"/>
</dbReference>